<dbReference type="OrthoDB" id="6022242at2759"/>
<dbReference type="AlphaFoldDB" id="A0A2I0TBR9"/>
<evidence type="ECO:0000313" key="3">
    <source>
        <dbReference type="Proteomes" id="UP000233556"/>
    </source>
</evidence>
<name>A0A2I0TBR9_LIMLA</name>
<dbReference type="SUPFAM" id="SSF50156">
    <property type="entry name" value="PDZ domain-like"/>
    <property type="match status" value="1"/>
</dbReference>
<reference evidence="3" key="1">
    <citation type="submission" date="2017-11" db="EMBL/GenBank/DDBJ databases">
        <authorList>
            <person name="Lima N.C."/>
            <person name="Parody-Merino A.M."/>
            <person name="Battley P.F."/>
            <person name="Fidler A.E."/>
            <person name="Prosdocimi F."/>
        </authorList>
    </citation>
    <scope>NUCLEOTIDE SEQUENCE [LARGE SCALE GENOMIC DNA]</scope>
</reference>
<dbReference type="EMBL" id="KZ513144">
    <property type="protein sequence ID" value="PKU31235.1"/>
    <property type="molecule type" value="Genomic_DNA"/>
</dbReference>
<dbReference type="PANTHER" id="PTHR19964:SF35">
    <property type="entry name" value="PDZ DOMAIN-CONTAINING PROTEIN"/>
    <property type="match status" value="1"/>
</dbReference>
<proteinExistence type="predicted"/>
<accession>A0A2I0TBR9</accession>
<feature type="domain" description="PDZ" evidence="1">
    <location>
        <begin position="146"/>
        <end position="227"/>
    </location>
</feature>
<dbReference type="InterPro" id="IPR051342">
    <property type="entry name" value="PDZ_scaffold"/>
</dbReference>
<dbReference type="CDD" id="cd06698">
    <property type="entry name" value="PDZ1_hSTXBP4-PDZ2_GgSTXBP4-like"/>
    <property type="match status" value="1"/>
</dbReference>
<gene>
    <name evidence="2" type="ORF">llap_18461</name>
</gene>
<dbReference type="SMART" id="SM00228">
    <property type="entry name" value="PDZ"/>
    <property type="match status" value="1"/>
</dbReference>
<dbReference type="PROSITE" id="PS50106">
    <property type="entry name" value="PDZ"/>
    <property type="match status" value="1"/>
</dbReference>
<reference evidence="3" key="2">
    <citation type="submission" date="2017-12" db="EMBL/GenBank/DDBJ databases">
        <title>Genome sequence of the Bar-tailed Godwit (Limosa lapponica baueri).</title>
        <authorList>
            <person name="Lima N.C.B."/>
            <person name="Parody-Merino A.M."/>
            <person name="Battley P.F."/>
            <person name="Fidler A.E."/>
            <person name="Prosdocimi F."/>
        </authorList>
    </citation>
    <scope>NUCLEOTIDE SEQUENCE [LARGE SCALE GENOMIC DNA]</scope>
</reference>
<dbReference type="Pfam" id="PF00595">
    <property type="entry name" value="PDZ"/>
    <property type="match status" value="1"/>
</dbReference>
<organism evidence="2 3">
    <name type="scientific">Limosa lapponica baueri</name>
    <dbReference type="NCBI Taxonomy" id="1758121"/>
    <lineage>
        <taxon>Eukaryota</taxon>
        <taxon>Metazoa</taxon>
        <taxon>Chordata</taxon>
        <taxon>Craniata</taxon>
        <taxon>Vertebrata</taxon>
        <taxon>Euteleostomi</taxon>
        <taxon>Archelosauria</taxon>
        <taxon>Archosauria</taxon>
        <taxon>Dinosauria</taxon>
        <taxon>Saurischia</taxon>
        <taxon>Theropoda</taxon>
        <taxon>Coelurosauria</taxon>
        <taxon>Aves</taxon>
        <taxon>Neognathae</taxon>
        <taxon>Neoaves</taxon>
        <taxon>Charadriiformes</taxon>
        <taxon>Scolopacidae</taxon>
        <taxon>Limosa</taxon>
    </lineage>
</organism>
<evidence type="ECO:0000259" key="1">
    <source>
        <dbReference type="PROSITE" id="PS50106"/>
    </source>
</evidence>
<sequence length="262" mass="28087">MDQMILEVSSNLLFYERRCLSGLASHQKAVKPSPVAGVGRYLESTSSGSSSRSQSPLLLSPANSHSPFIGNPAHPPHTQVRGLDRLSLFFCGVSSPGCSGLPFSRGTAGRVSAVMALGPFVPRACSFPVFASVNKPSRCYSIESGIQSISIAKSSGLGLTISGGSNRPDGPMIYVQELLPDGDCYKDGRLRPGDQLVAINKDSLVGSTQEEARKIIAKAKFRIDVKIIFLCLLCHQTFAHQSLPSQEDDLQQDPYDMKVTSA</sequence>
<dbReference type="PANTHER" id="PTHR19964">
    <property type="entry name" value="MULTIPLE PDZ DOMAIN PROTEIN"/>
    <property type="match status" value="1"/>
</dbReference>
<dbReference type="InterPro" id="IPR036034">
    <property type="entry name" value="PDZ_sf"/>
</dbReference>
<dbReference type="InterPro" id="IPR001478">
    <property type="entry name" value="PDZ"/>
</dbReference>
<evidence type="ECO:0000313" key="2">
    <source>
        <dbReference type="EMBL" id="PKU31235.1"/>
    </source>
</evidence>
<dbReference type="Gene3D" id="2.30.42.10">
    <property type="match status" value="1"/>
</dbReference>
<protein>
    <submittedName>
        <fullName evidence="2">Syntaxin-binding protein 4-like</fullName>
    </submittedName>
</protein>
<dbReference type="Proteomes" id="UP000233556">
    <property type="component" value="Unassembled WGS sequence"/>
</dbReference>
<keyword evidence="3" id="KW-1185">Reference proteome</keyword>